<keyword evidence="1" id="KW-0812">Transmembrane</keyword>
<accession>W1U9U8</accession>
<dbReference type="AlphaFoldDB" id="W1U9U8"/>
<dbReference type="GO" id="GO:0000270">
    <property type="term" value="P:peptidoglycan metabolic process"/>
    <property type="evidence" value="ECO:0007669"/>
    <property type="project" value="TreeGrafter"/>
</dbReference>
<feature type="non-terminal residue" evidence="2">
    <location>
        <position position="145"/>
    </location>
</feature>
<keyword evidence="1" id="KW-1133">Transmembrane helix</keyword>
<protein>
    <submittedName>
        <fullName evidence="2">Uncharacterized protein</fullName>
    </submittedName>
</protein>
<name>W1U9U8_9FIRM</name>
<dbReference type="GO" id="GO:0043164">
    <property type="term" value="P:Gram-negative-bacterium-type cell wall biogenesis"/>
    <property type="evidence" value="ECO:0007669"/>
    <property type="project" value="TreeGrafter"/>
</dbReference>
<dbReference type="PANTHER" id="PTHR30336">
    <property type="entry name" value="INNER MEMBRANE PROTEIN, PROBABLE PERMEASE"/>
    <property type="match status" value="1"/>
</dbReference>
<dbReference type="Proteomes" id="UP000018840">
    <property type="component" value="Unassembled WGS sequence"/>
</dbReference>
<dbReference type="EMBL" id="AZMC01000043">
    <property type="protein sequence ID" value="ETI90537.1"/>
    <property type="molecule type" value="Genomic_DNA"/>
</dbReference>
<gene>
    <name evidence="2" type="ORF">Q612_NSC00043G0001</name>
</gene>
<dbReference type="CDD" id="cd06259">
    <property type="entry name" value="YdcF-like"/>
    <property type="match status" value="1"/>
</dbReference>
<dbReference type="InterPro" id="IPR003848">
    <property type="entry name" value="DUF218"/>
</dbReference>
<feature type="transmembrane region" description="Helical" evidence="1">
    <location>
        <begin position="62"/>
        <end position="81"/>
    </location>
</feature>
<evidence type="ECO:0000256" key="1">
    <source>
        <dbReference type="SAM" id="Phobius"/>
    </source>
</evidence>
<sequence>MLKRNIDLIVGSLFIFYFIIINFMSLLMFKYLFLILGLLCFIYHFIKKYLNKKCTLYKIAKGVICCVLTIFILVESIMVLYPKHDLDTKCDYIIVLGALVNKNKISQSLKERLDSCVEYLHLTHDNPKIIVSGGQGRGENISEAS</sequence>
<dbReference type="PANTHER" id="PTHR30336:SF4">
    <property type="entry name" value="ENVELOPE BIOGENESIS FACTOR ELYC"/>
    <property type="match status" value="1"/>
</dbReference>
<dbReference type="InterPro" id="IPR051599">
    <property type="entry name" value="Cell_Envelope_Assoc"/>
</dbReference>
<organism evidence="2 3">
    <name type="scientific">Negativicoccus succinicivorans DORA_17_25</name>
    <dbReference type="NCBI Taxonomy" id="1403945"/>
    <lineage>
        <taxon>Bacteria</taxon>
        <taxon>Bacillati</taxon>
        <taxon>Bacillota</taxon>
        <taxon>Negativicutes</taxon>
        <taxon>Veillonellales</taxon>
        <taxon>Veillonellaceae</taxon>
        <taxon>Negativicoccus</taxon>
    </lineage>
</organism>
<proteinExistence type="predicted"/>
<keyword evidence="1" id="KW-0472">Membrane</keyword>
<reference evidence="2 3" key="1">
    <citation type="submission" date="2013-12" db="EMBL/GenBank/DDBJ databases">
        <title>A Varibaculum cambriense genome reconstructed from a premature infant gut community with otherwise low bacterial novelty that shifts toward anaerobic metabolism during the third week of life.</title>
        <authorList>
            <person name="Brown C.T."/>
            <person name="Sharon I."/>
            <person name="Thomas B.C."/>
            <person name="Castelle C.J."/>
            <person name="Morowitz M.J."/>
            <person name="Banfield J.F."/>
        </authorList>
    </citation>
    <scope>NUCLEOTIDE SEQUENCE [LARGE SCALE GENOMIC DNA]</scope>
    <source>
        <strain evidence="3">DORA_17_25</strain>
    </source>
</reference>
<comment type="caution">
    <text evidence="2">The sequence shown here is derived from an EMBL/GenBank/DDBJ whole genome shotgun (WGS) entry which is preliminary data.</text>
</comment>
<evidence type="ECO:0000313" key="3">
    <source>
        <dbReference type="Proteomes" id="UP000018840"/>
    </source>
</evidence>
<feature type="transmembrane region" description="Helical" evidence="1">
    <location>
        <begin position="31"/>
        <end position="50"/>
    </location>
</feature>
<evidence type="ECO:0000313" key="2">
    <source>
        <dbReference type="EMBL" id="ETI90537.1"/>
    </source>
</evidence>
<dbReference type="GO" id="GO:0005886">
    <property type="term" value="C:plasma membrane"/>
    <property type="evidence" value="ECO:0007669"/>
    <property type="project" value="TreeGrafter"/>
</dbReference>